<evidence type="ECO:0000256" key="12">
    <source>
        <dbReference type="ARBA" id="ARBA00023211"/>
    </source>
</evidence>
<evidence type="ECO:0000256" key="11">
    <source>
        <dbReference type="ARBA" id="ARBA00022842"/>
    </source>
</evidence>
<evidence type="ECO:0000313" key="19">
    <source>
        <dbReference type="Proteomes" id="UP000324800"/>
    </source>
</evidence>
<dbReference type="InterPro" id="IPR041619">
    <property type="entry name" value="NAPRTase_C"/>
</dbReference>
<feature type="region of interest" description="Disordered" evidence="15">
    <location>
        <begin position="307"/>
        <end position="355"/>
    </location>
</feature>
<evidence type="ECO:0000256" key="1">
    <source>
        <dbReference type="ARBA" id="ARBA00001936"/>
    </source>
</evidence>
<dbReference type="Gene3D" id="3.20.20.70">
    <property type="entry name" value="Aldolase class I"/>
    <property type="match status" value="1"/>
</dbReference>
<comment type="pathway">
    <text evidence="3">Cofactor biosynthesis; NAD(+) biosynthesis; nicotinate D-ribonucleotide from nicotinate: step 1/1.</text>
</comment>
<name>A0A5J4W5E9_9EUKA</name>
<dbReference type="PANTHER" id="PTHR11098:SF1">
    <property type="entry name" value="NICOTINATE PHOSPHORIBOSYLTRANSFERASE"/>
    <property type="match status" value="1"/>
</dbReference>
<keyword evidence="6" id="KW-0597">Phosphoprotein</keyword>
<dbReference type="Gene3D" id="3.20.140.10">
    <property type="entry name" value="nicotinate phosphoribosyltransferase"/>
    <property type="match status" value="2"/>
</dbReference>
<evidence type="ECO:0000256" key="9">
    <source>
        <dbReference type="ARBA" id="ARBA00022679"/>
    </source>
</evidence>
<proteinExistence type="inferred from homology"/>
<comment type="catalytic activity">
    <reaction evidence="14">
        <text>5-phospho-alpha-D-ribose 1-diphosphate + nicotinate + ATP + H2O = nicotinate beta-D-ribonucleotide + ADP + phosphate + diphosphate</text>
        <dbReference type="Rhea" id="RHEA:36163"/>
        <dbReference type="ChEBI" id="CHEBI:15377"/>
        <dbReference type="ChEBI" id="CHEBI:30616"/>
        <dbReference type="ChEBI" id="CHEBI:32544"/>
        <dbReference type="ChEBI" id="CHEBI:33019"/>
        <dbReference type="ChEBI" id="CHEBI:43474"/>
        <dbReference type="ChEBI" id="CHEBI:57502"/>
        <dbReference type="ChEBI" id="CHEBI:58017"/>
        <dbReference type="ChEBI" id="CHEBI:456216"/>
        <dbReference type="EC" id="6.3.4.21"/>
    </reaction>
</comment>
<keyword evidence="12" id="KW-0464">Manganese</keyword>
<evidence type="ECO:0000259" key="17">
    <source>
        <dbReference type="Pfam" id="PF17956"/>
    </source>
</evidence>
<feature type="domain" description="Nicotinate phosphoribosyltransferase C-terminal" evidence="17">
    <location>
        <begin position="513"/>
        <end position="641"/>
    </location>
</feature>
<comment type="cofactor">
    <cofactor evidence="2">
        <name>Mg(2+)</name>
        <dbReference type="ChEBI" id="CHEBI:18420"/>
    </cofactor>
</comment>
<keyword evidence="11" id="KW-0460">Magnesium</keyword>
<evidence type="ECO:0000256" key="13">
    <source>
        <dbReference type="ARBA" id="ARBA00023426"/>
    </source>
</evidence>
<evidence type="ECO:0000259" key="16">
    <source>
        <dbReference type="Pfam" id="PF17767"/>
    </source>
</evidence>
<evidence type="ECO:0000256" key="4">
    <source>
        <dbReference type="ARBA" id="ARBA00010897"/>
    </source>
</evidence>
<dbReference type="NCBIfam" id="TIGR01513">
    <property type="entry name" value="NAPRTase_put"/>
    <property type="match status" value="1"/>
</dbReference>
<comment type="function">
    <text evidence="13">Catalyzes the first step in the biosynthesis of NAD from nicotinic acid, the ATP-dependent synthesis of beta-nicotinate D-ribonucleotide from nicotinate and 5-phospho-D-ribose 1-phosphate. Helps prevent cellular oxidative stress via its role in NAD biosynthesis.</text>
</comment>
<evidence type="ECO:0000256" key="7">
    <source>
        <dbReference type="ARBA" id="ARBA00022598"/>
    </source>
</evidence>
<evidence type="ECO:0000256" key="6">
    <source>
        <dbReference type="ARBA" id="ARBA00022553"/>
    </source>
</evidence>
<dbReference type="EMBL" id="SNRW01003303">
    <property type="protein sequence ID" value="KAA6390204.1"/>
    <property type="molecule type" value="Genomic_DNA"/>
</dbReference>
<evidence type="ECO:0000256" key="15">
    <source>
        <dbReference type="SAM" id="MobiDB-lite"/>
    </source>
</evidence>
<dbReference type="CDD" id="cd01570">
    <property type="entry name" value="NAPRTase_A"/>
    <property type="match status" value="1"/>
</dbReference>
<dbReference type="OrthoDB" id="193380at2759"/>
<dbReference type="InterPro" id="IPR006405">
    <property type="entry name" value="Nic_PRibTrfase_pncB"/>
</dbReference>
<keyword evidence="8" id="KW-0662">Pyridine nucleotide biosynthesis</keyword>
<dbReference type="InterPro" id="IPR007229">
    <property type="entry name" value="Nic_PRibTrfase-Fam"/>
</dbReference>
<dbReference type="Pfam" id="PF17767">
    <property type="entry name" value="NAPRTase_N"/>
    <property type="match status" value="1"/>
</dbReference>
<keyword evidence="7" id="KW-0436">Ligase</keyword>
<evidence type="ECO:0000313" key="18">
    <source>
        <dbReference type="EMBL" id="KAA6390204.1"/>
    </source>
</evidence>
<evidence type="ECO:0000256" key="14">
    <source>
        <dbReference type="ARBA" id="ARBA00048668"/>
    </source>
</evidence>
<dbReference type="GO" id="GO:0046872">
    <property type="term" value="F:metal ion binding"/>
    <property type="evidence" value="ECO:0007669"/>
    <property type="project" value="UniProtKB-KW"/>
</dbReference>
<keyword evidence="9 18" id="KW-0808">Transferase</keyword>
<dbReference type="GO" id="GO:0034355">
    <property type="term" value="P:NAD+ biosynthetic process via the salvage pathway"/>
    <property type="evidence" value="ECO:0007669"/>
    <property type="project" value="TreeGrafter"/>
</dbReference>
<evidence type="ECO:0000256" key="3">
    <source>
        <dbReference type="ARBA" id="ARBA00004952"/>
    </source>
</evidence>
<evidence type="ECO:0000256" key="5">
    <source>
        <dbReference type="ARBA" id="ARBA00013236"/>
    </source>
</evidence>
<dbReference type="GO" id="GO:0016757">
    <property type="term" value="F:glycosyltransferase activity"/>
    <property type="evidence" value="ECO:0007669"/>
    <property type="project" value="UniProtKB-KW"/>
</dbReference>
<dbReference type="InterPro" id="IPR013785">
    <property type="entry name" value="Aldolase_TIM"/>
</dbReference>
<accession>A0A5J4W5E9</accession>
<keyword evidence="10" id="KW-0479">Metal-binding</keyword>
<feature type="compositionally biased region" description="Pro residues" evidence="15">
    <location>
        <begin position="344"/>
        <end position="355"/>
    </location>
</feature>
<dbReference type="EC" id="6.3.4.21" evidence="5"/>
<dbReference type="AlphaFoldDB" id="A0A5J4W5E9"/>
<dbReference type="Pfam" id="PF17956">
    <property type="entry name" value="NAPRTase_C"/>
    <property type="match status" value="1"/>
</dbReference>
<dbReference type="PANTHER" id="PTHR11098">
    <property type="entry name" value="NICOTINATE PHOSPHORIBOSYLTRANSFERASE"/>
    <property type="match status" value="1"/>
</dbReference>
<dbReference type="GO" id="GO:0005829">
    <property type="term" value="C:cytosol"/>
    <property type="evidence" value="ECO:0007669"/>
    <property type="project" value="TreeGrafter"/>
</dbReference>
<evidence type="ECO:0000256" key="8">
    <source>
        <dbReference type="ARBA" id="ARBA00022642"/>
    </source>
</evidence>
<dbReference type="UniPathway" id="UPA00253">
    <property type="reaction ID" value="UER00457"/>
</dbReference>
<comment type="caution">
    <text evidence="18">The sequence shown here is derived from an EMBL/GenBank/DDBJ whole genome shotgun (WGS) entry which is preliminary data.</text>
</comment>
<dbReference type="Proteomes" id="UP000324800">
    <property type="component" value="Unassembled WGS sequence"/>
</dbReference>
<comment type="similarity">
    <text evidence="4">Belongs to the NAPRTase family.</text>
</comment>
<dbReference type="SUPFAM" id="SSF51690">
    <property type="entry name" value="Nicotinate/Quinolinate PRTase C-terminal domain-like"/>
    <property type="match status" value="1"/>
</dbReference>
<gene>
    <name evidence="18" type="ORF">EZS28_014269</name>
</gene>
<dbReference type="InterPro" id="IPR036068">
    <property type="entry name" value="Nicotinate_pribotase-like_C"/>
</dbReference>
<feature type="compositionally biased region" description="Low complexity" evidence="15">
    <location>
        <begin position="319"/>
        <end position="343"/>
    </location>
</feature>
<dbReference type="InterPro" id="IPR040727">
    <property type="entry name" value="NAPRTase_N"/>
</dbReference>
<keyword evidence="18" id="KW-0328">Glycosyltransferase</keyword>
<protein>
    <recommendedName>
        <fullName evidence="5">nicotinate phosphoribosyltransferase</fullName>
        <ecNumber evidence="5">6.3.4.21</ecNumber>
    </recommendedName>
</protein>
<evidence type="ECO:0000256" key="10">
    <source>
        <dbReference type="ARBA" id="ARBA00022723"/>
    </source>
</evidence>
<comment type="cofactor">
    <cofactor evidence="1">
        <name>Mn(2+)</name>
        <dbReference type="ChEBI" id="CHEBI:29035"/>
    </cofactor>
</comment>
<feature type="domain" description="Nicotinate phosphoribosyltransferase N-terminal" evidence="16">
    <location>
        <begin position="22"/>
        <end position="147"/>
    </location>
</feature>
<dbReference type="SUPFAM" id="SSF54675">
    <property type="entry name" value="Nicotinate/Quinolinate PRTase N-terminal domain-like"/>
    <property type="match status" value="1"/>
</dbReference>
<evidence type="ECO:0000256" key="2">
    <source>
        <dbReference type="ARBA" id="ARBA00001946"/>
    </source>
</evidence>
<reference evidence="18 19" key="1">
    <citation type="submission" date="2019-03" db="EMBL/GenBank/DDBJ databases">
        <title>Single cell metagenomics reveals metabolic interactions within the superorganism composed of flagellate Streblomastix strix and complex community of Bacteroidetes bacteria on its surface.</title>
        <authorList>
            <person name="Treitli S.C."/>
            <person name="Kolisko M."/>
            <person name="Husnik F."/>
            <person name="Keeling P."/>
            <person name="Hampl V."/>
        </authorList>
    </citation>
    <scope>NUCLEOTIDE SEQUENCE [LARGE SCALE GENOMIC DNA]</scope>
    <source>
        <strain evidence="18">ST1C</strain>
    </source>
</reference>
<dbReference type="GO" id="GO:0004516">
    <property type="term" value="F:nicotinate phosphoribosyltransferase activity"/>
    <property type="evidence" value="ECO:0007669"/>
    <property type="project" value="UniProtKB-EC"/>
</dbReference>
<organism evidence="18 19">
    <name type="scientific">Streblomastix strix</name>
    <dbReference type="NCBI Taxonomy" id="222440"/>
    <lineage>
        <taxon>Eukaryota</taxon>
        <taxon>Metamonada</taxon>
        <taxon>Preaxostyla</taxon>
        <taxon>Oxymonadida</taxon>
        <taxon>Streblomastigidae</taxon>
        <taxon>Streblomastix</taxon>
    </lineage>
</organism>
<sequence>MTKQSHTAELELPKDVFYRSPLLTDMYQLTMMYAYFKNQMHQQHAVFELFFRKCPFSGEYTIFAGLRTALEFLQALKFSDSDIAYVRKIIPQAEDEFFTYLRQVDASQLNVYSLREGTICFPNVPLLIIEGPLAVAQLIETSLLNIIGFPTLVCTNATRMRVAAGQDKVLMEFGLRRAQAADGGMSASLYAIMGGFDKTSNVLAGKEYNIEVSGTHAHAFVMSFSSMSDVKNRMIKSALPKQVEKKKDEKIQEQEEVNFVDLVWEKSLRIQSILMQQLNIPPLASSPPINSSSDTTKFDQNTQIFQPLTKTPLPPSSPNTPIIIDEPKSPSKTKLLSPSQLHSSPPPISPGPPAPVVNEGELAAFTSYAVSFPYQFCALVDTYNTLRSGVPNFLSVASTLLDLGYPPSSIRLDSGDLAYLSKEAKKMFNFVADELNQEDLKKCKVVASNDINEDILYSLKRQDHQIDIFGIGTNLVTCQKQPALGCVYKLVELEGKPRIKISNDVKKTTLPCKKFAYRLLSAQKVPLLDVIIPPSPDRIVSLSSGDKEKEKQQTNIPQKGKKFLCCHPYEEKYRSFVQPFDIISLHNLVWSNGHVRNDALQSVHEVQAFIHKQITRMRTDHLRPDNPTPYKVSVTQDYYNFMHQLIEQNAPIETLND</sequence>
<dbReference type="FunFam" id="3.20.20.70:FF:000155">
    <property type="entry name" value="Nicotinate phosphoribosyltransferase"/>
    <property type="match status" value="1"/>
</dbReference>